<feature type="compositionally biased region" description="Low complexity" evidence="9">
    <location>
        <begin position="84"/>
        <end position="97"/>
    </location>
</feature>
<dbReference type="STRING" id="29139.ENSVURP00010026300"/>
<evidence type="ECO:0000313" key="12">
    <source>
        <dbReference type="Proteomes" id="UP000314987"/>
    </source>
</evidence>
<evidence type="ECO:0000256" key="4">
    <source>
        <dbReference type="ARBA" id="ARBA00023242"/>
    </source>
</evidence>
<evidence type="ECO:0000313" key="11">
    <source>
        <dbReference type="Ensembl" id="ENSVURP00010026300.1"/>
    </source>
</evidence>
<dbReference type="PANTHER" id="PTHR46527:SF1">
    <property type="entry name" value="NUCLEOPORIN NUP42"/>
    <property type="match status" value="1"/>
</dbReference>
<proteinExistence type="predicted"/>
<feature type="zinc finger region" description="C3H1-type" evidence="8">
    <location>
        <begin position="1"/>
        <end position="25"/>
    </location>
</feature>
<evidence type="ECO:0000256" key="6">
    <source>
        <dbReference type="ARBA" id="ARBA00039886"/>
    </source>
</evidence>
<dbReference type="PANTHER" id="PTHR46527">
    <property type="entry name" value="NUCLEOPORIN-LIKE PROTEIN 2"/>
    <property type="match status" value="1"/>
</dbReference>
<evidence type="ECO:0000256" key="1">
    <source>
        <dbReference type="ARBA" id="ARBA00004335"/>
    </source>
</evidence>
<dbReference type="GO" id="GO:0008270">
    <property type="term" value="F:zinc ion binding"/>
    <property type="evidence" value="ECO:0007669"/>
    <property type="project" value="UniProtKB-KW"/>
</dbReference>
<dbReference type="GO" id="GO:0005643">
    <property type="term" value="C:nuclear pore"/>
    <property type="evidence" value="ECO:0007669"/>
    <property type="project" value="UniProtKB-SubCell"/>
</dbReference>
<protein>
    <recommendedName>
        <fullName evidence="6">Nucleoporin NUP42</fullName>
    </recommendedName>
    <alternativeName>
        <fullName evidence="7">Nucleoporin-like protein 2</fullName>
    </alternativeName>
</protein>
<dbReference type="InterPro" id="IPR000571">
    <property type="entry name" value="Znf_CCCH"/>
</dbReference>
<dbReference type="InterPro" id="IPR051767">
    <property type="entry name" value="Nucleoporin_NUP42"/>
</dbReference>
<keyword evidence="12" id="KW-1185">Reference proteome</keyword>
<reference evidence="11" key="2">
    <citation type="submission" date="2025-08" db="UniProtKB">
        <authorList>
            <consortium name="Ensembl"/>
        </authorList>
    </citation>
    <scope>IDENTIFICATION</scope>
</reference>
<feature type="region of interest" description="Disordered" evidence="9">
    <location>
        <begin position="29"/>
        <end position="99"/>
    </location>
</feature>
<accession>A0A4X2LXT4</accession>
<gene>
    <name evidence="11" type="primary">LOC114050635</name>
</gene>
<keyword evidence="3" id="KW-0813">Transport</keyword>
<dbReference type="Ensembl" id="ENSVURT00010029957.1">
    <property type="protein sequence ID" value="ENSVURP00010026300.1"/>
    <property type="gene ID" value="ENSVURG00010020134.1"/>
</dbReference>
<comment type="function">
    <text evidence="5">Required for the export of mRNAs containing poly(A) tails from the nucleus into the cytoplasm.</text>
</comment>
<feature type="compositionally biased region" description="Polar residues" evidence="9">
    <location>
        <begin position="51"/>
        <end position="74"/>
    </location>
</feature>
<reference evidence="11" key="3">
    <citation type="submission" date="2025-09" db="UniProtKB">
        <authorList>
            <consortium name="Ensembl"/>
        </authorList>
    </citation>
    <scope>IDENTIFICATION</scope>
</reference>
<dbReference type="AlphaFoldDB" id="A0A4X2LXT4"/>
<evidence type="ECO:0000256" key="8">
    <source>
        <dbReference type="PROSITE-ProRule" id="PRU00723"/>
    </source>
</evidence>
<feature type="domain" description="C3H1-type" evidence="10">
    <location>
        <begin position="1"/>
        <end position="25"/>
    </location>
</feature>
<feature type="compositionally biased region" description="Polar residues" evidence="9">
    <location>
        <begin position="379"/>
        <end position="389"/>
    </location>
</feature>
<evidence type="ECO:0000256" key="5">
    <source>
        <dbReference type="ARBA" id="ARBA00037262"/>
    </source>
</evidence>
<dbReference type="RefSeq" id="XP_027728273.1">
    <property type="nucleotide sequence ID" value="XM_027872472.1"/>
</dbReference>
<evidence type="ECO:0000256" key="9">
    <source>
        <dbReference type="SAM" id="MobiDB-lite"/>
    </source>
</evidence>
<keyword evidence="3" id="KW-0653">Protein transport</keyword>
<dbReference type="GO" id="GO:0031965">
    <property type="term" value="C:nuclear membrane"/>
    <property type="evidence" value="ECO:0007669"/>
    <property type="project" value="UniProtKB-SubCell"/>
</dbReference>
<name>A0A4X2LXT4_VOMUR</name>
<dbReference type="GeneTree" id="ENSGT00390000000118"/>
<dbReference type="Proteomes" id="UP000314987">
    <property type="component" value="Unassembled WGS sequence"/>
</dbReference>
<keyword evidence="3" id="KW-0509">mRNA transport</keyword>
<dbReference type="GeneID" id="114050635"/>
<keyword evidence="8" id="KW-0862">Zinc</keyword>
<evidence type="ECO:0000256" key="7">
    <source>
        <dbReference type="ARBA" id="ARBA00042384"/>
    </source>
</evidence>
<keyword evidence="3" id="KW-0906">Nuclear pore complex</keyword>
<keyword evidence="8" id="KW-0863">Zinc-finger</keyword>
<dbReference type="OMA" id="CHNEHFD"/>
<sequence length="431" mass="44763">MTICHFFLQGRCRFGERCWNEHPHGWGDGGGGRPPPPQQYPAAPSGCSRGGWSNSSQRYSNVIQPSNFSKSTAWGGSRDPGKTSFGSFDSGASSSGSRNVGFSQNRFSTLSSNQVDGQKDDEDKLIEGIAKDMEVWESSGQWTFSVYSPMKEKPNISGFTDISPEELRLEYSNCITSNTLQSYLSSIQQLVNLWKSRLLELKNISAATRGALLSKLKNEGGQVAPTFGLHSQQTSAFDSTGFPVNSSSSSGAQNFSFKPTSAFGAAPSSSSTSVFGAAVMPTAPALTASSSSNSTLTTSAPTSFGFGEAAAVSAASFSFKSLEVFNFGSAGFSGFPASSPVGTAGASGSPAFGPSGSGSGATPFGLSAGGFGQSGASSTLPSSRGSDTASAEHLFTPKNELTAEELKQFVAKKFTLGKVPLKPPPEGLLSI</sequence>
<reference evidence="12" key="1">
    <citation type="submission" date="2018-12" db="EMBL/GenBank/DDBJ databases">
        <authorList>
            <person name="Yazar S."/>
        </authorList>
    </citation>
    <scope>NUCLEOTIDE SEQUENCE [LARGE SCALE GENOMIC DNA]</scope>
</reference>
<keyword evidence="3" id="KW-0811">Translocation</keyword>
<evidence type="ECO:0000256" key="2">
    <source>
        <dbReference type="ARBA" id="ARBA00004567"/>
    </source>
</evidence>
<keyword evidence="4" id="KW-0539">Nucleus</keyword>
<dbReference type="PROSITE" id="PS50103">
    <property type="entry name" value="ZF_C3H1"/>
    <property type="match status" value="1"/>
</dbReference>
<comment type="subcellular location">
    <subcellularLocation>
        <location evidence="1">Nucleus membrane</location>
        <topology evidence="1">Peripheral membrane protein</topology>
        <orientation evidence="1">Cytoplasmic side</orientation>
    </subcellularLocation>
    <subcellularLocation>
        <location evidence="2">Nucleus</location>
        <location evidence="2">Nuclear pore complex</location>
    </subcellularLocation>
</comment>
<keyword evidence="8" id="KW-0479">Metal-binding</keyword>
<feature type="region of interest" description="Disordered" evidence="9">
    <location>
        <begin position="370"/>
        <end position="391"/>
    </location>
</feature>
<evidence type="ECO:0000256" key="3">
    <source>
        <dbReference type="ARBA" id="ARBA00023132"/>
    </source>
</evidence>
<evidence type="ECO:0000259" key="10">
    <source>
        <dbReference type="PROSITE" id="PS50103"/>
    </source>
</evidence>
<dbReference type="OrthoDB" id="20729at2759"/>
<organism evidence="11 12">
    <name type="scientific">Vombatus ursinus</name>
    <name type="common">Common wombat</name>
    <dbReference type="NCBI Taxonomy" id="29139"/>
    <lineage>
        <taxon>Eukaryota</taxon>
        <taxon>Metazoa</taxon>
        <taxon>Chordata</taxon>
        <taxon>Craniata</taxon>
        <taxon>Vertebrata</taxon>
        <taxon>Euteleostomi</taxon>
        <taxon>Mammalia</taxon>
        <taxon>Metatheria</taxon>
        <taxon>Diprotodontia</taxon>
        <taxon>Vombatidae</taxon>
        <taxon>Vombatus</taxon>
    </lineage>
</organism>